<protein>
    <submittedName>
        <fullName evidence="5">AraC family transcriptional regulator</fullName>
    </submittedName>
</protein>
<keyword evidence="3" id="KW-0804">Transcription</keyword>
<dbReference type="AlphaFoldDB" id="A0A402A0R2"/>
<dbReference type="PRINTS" id="PR00032">
    <property type="entry name" value="HTHARAC"/>
</dbReference>
<dbReference type="Proteomes" id="UP000287352">
    <property type="component" value="Unassembled WGS sequence"/>
</dbReference>
<dbReference type="SUPFAM" id="SSF51215">
    <property type="entry name" value="Regulatory protein AraC"/>
    <property type="match status" value="1"/>
</dbReference>
<sequence>MYNPAMYTTEESQSPPPDILVSGHFKERPGYATYRTHGSNNWLLTYTIQGTGLYRQPGLELHTQPGDLILLDPHALHDYSVPDGAYWEFHWVHFQPRLTWFNWWHLPAIGQGLFRYHLQTNQERCTQAFARLHEAIKPQPATVNSQHALGPSLIQQELALNGLEEIFLLAAHEQAQQPLRQFDPRIQTILNLITQDLKAPYDLHLLARQVALSPSRLSHLFKQEIGDSVMNVLLSLRLRNAARLLEFSALSINTIAEEVGFHSAFYFSRQFHRHFGTSPSDYRARHLTTGKEQMKPLNK</sequence>
<feature type="domain" description="HTH araC/xylS-type" evidence="4">
    <location>
        <begin position="187"/>
        <end position="285"/>
    </location>
</feature>
<organism evidence="5 6">
    <name type="scientific">Tengunoibacter tsumagoiensis</name>
    <dbReference type="NCBI Taxonomy" id="2014871"/>
    <lineage>
        <taxon>Bacteria</taxon>
        <taxon>Bacillati</taxon>
        <taxon>Chloroflexota</taxon>
        <taxon>Ktedonobacteria</taxon>
        <taxon>Ktedonobacterales</taxon>
        <taxon>Dictyobacteraceae</taxon>
        <taxon>Tengunoibacter</taxon>
    </lineage>
</organism>
<dbReference type="Pfam" id="PF12833">
    <property type="entry name" value="HTH_18"/>
    <property type="match status" value="1"/>
</dbReference>
<evidence type="ECO:0000259" key="4">
    <source>
        <dbReference type="PROSITE" id="PS01124"/>
    </source>
</evidence>
<dbReference type="GO" id="GO:0043565">
    <property type="term" value="F:sequence-specific DNA binding"/>
    <property type="evidence" value="ECO:0007669"/>
    <property type="project" value="InterPro"/>
</dbReference>
<dbReference type="Gene3D" id="2.60.120.280">
    <property type="entry name" value="Regulatory protein AraC"/>
    <property type="match status" value="1"/>
</dbReference>
<dbReference type="PANTHER" id="PTHR43280:SF2">
    <property type="entry name" value="HTH-TYPE TRANSCRIPTIONAL REGULATOR EXSA"/>
    <property type="match status" value="1"/>
</dbReference>
<dbReference type="SMART" id="SM00342">
    <property type="entry name" value="HTH_ARAC"/>
    <property type="match status" value="1"/>
</dbReference>
<dbReference type="SUPFAM" id="SSF46689">
    <property type="entry name" value="Homeodomain-like"/>
    <property type="match status" value="2"/>
</dbReference>
<evidence type="ECO:0000313" key="6">
    <source>
        <dbReference type="Proteomes" id="UP000287352"/>
    </source>
</evidence>
<dbReference type="Pfam" id="PF02311">
    <property type="entry name" value="AraC_binding"/>
    <property type="match status" value="1"/>
</dbReference>
<name>A0A402A0R2_9CHLR</name>
<evidence type="ECO:0000256" key="1">
    <source>
        <dbReference type="ARBA" id="ARBA00023015"/>
    </source>
</evidence>
<dbReference type="PANTHER" id="PTHR43280">
    <property type="entry name" value="ARAC-FAMILY TRANSCRIPTIONAL REGULATOR"/>
    <property type="match status" value="1"/>
</dbReference>
<dbReference type="InterPro" id="IPR003313">
    <property type="entry name" value="AraC-bd"/>
</dbReference>
<proteinExistence type="predicted"/>
<keyword evidence="6" id="KW-1185">Reference proteome</keyword>
<evidence type="ECO:0000256" key="3">
    <source>
        <dbReference type="ARBA" id="ARBA00023163"/>
    </source>
</evidence>
<gene>
    <name evidence="5" type="ORF">KTT_25620</name>
</gene>
<evidence type="ECO:0000313" key="5">
    <source>
        <dbReference type="EMBL" id="GCE12703.1"/>
    </source>
</evidence>
<dbReference type="GO" id="GO:0003700">
    <property type="term" value="F:DNA-binding transcription factor activity"/>
    <property type="evidence" value="ECO:0007669"/>
    <property type="project" value="InterPro"/>
</dbReference>
<dbReference type="Gene3D" id="1.10.10.60">
    <property type="entry name" value="Homeodomain-like"/>
    <property type="match status" value="2"/>
</dbReference>
<keyword evidence="1" id="KW-0805">Transcription regulation</keyword>
<dbReference type="EMBL" id="BIFR01000001">
    <property type="protein sequence ID" value="GCE12703.1"/>
    <property type="molecule type" value="Genomic_DNA"/>
</dbReference>
<reference evidence="6" key="1">
    <citation type="submission" date="2018-12" db="EMBL/GenBank/DDBJ databases">
        <title>Tengunoibacter tsumagoiensis gen. nov., sp. nov., Dictyobacter kobayashii sp. nov., D. alpinus sp. nov., and D. joshuensis sp. nov. and description of Dictyobacteraceae fam. nov. within the order Ktedonobacterales isolated from Tengu-no-mugimeshi.</title>
        <authorList>
            <person name="Wang C.M."/>
            <person name="Zheng Y."/>
            <person name="Sakai Y."/>
            <person name="Toyoda A."/>
            <person name="Minakuchi Y."/>
            <person name="Abe K."/>
            <person name="Yokota A."/>
            <person name="Yabe S."/>
        </authorList>
    </citation>
    <scope>NUCLEOTIDE SEQUENCE [LARGE SCALE GENOMIC DNA]</scope>
    <source>
        <strain evidence="6">Uno3</strain>
    </source>
</reference>
<evidence type="ECO:0000256" key="2">
    <source>
        <dbReference type="ARBA" id="ARBA00023125"/>
    </source>
</evidence>
<accession>A0A402A0R2</accession>
<dbReference type="InterPro" id="IPR037923">
    <property type="entry name" value="HTH-like"/>
</dbReference>
<dbReference type="InterPro" id="IPR020449">
    <property type="entry name" value="Tscrpt_reg_AraC-type_HTH"/>
</dbReference>
<dbReference type="InterPro" id="IPR018060">
    <property type="entry name" value="HTH_AraC"/>
</dbReference>
<keyword evidence="2" id="KW-0238">DNA-binding</keyword>
<dbReference type="PROSITE" id="PS01124">
    <property type="entry name" value="HTH_ARAC_FAMILY_2"/>
    <property type="match status" value="1"/>
</dbReference>
<dbReference type="InterPro" id="IPR009057">
    <property type="entry name" value="Homeodomain-like_sf"/>
</dbReference>
<comment type="caution">
    <text evidence="5">The sequence shown here is derived from an EMBL/GenBank/DDBJ whole genome shotgun (WGS) entry which is preliminary data.</text>
</comment>